<keyword evidence="22" id="KW-1185">Reference proteome</keyword>
<evidence type="ECO:0000313" key="22">
    <source>
        <dbReference type="Proteomes" id="UP000593567"/>
    </source>
</evidence>
<keyword evidence="2" id="KW-0813">Transport</keyword>
<comment type="caution">
    <text evidence="21">The sequence shown here is derived from an EMBL/GenBank/DDBJ whole genome shotgun (WGS) entry which is preliminary data.</text>
</comment>
<protein>
    <submittedName>
        <fullName evidence="21">CAC</fullName>
    </submittedName>
</protein>
<keyword evidence="12 19" id="KW-0472">Membrane</keyword>
<keyword evidence="11" id="KW-0406">Ion transport</keyword>
<dbReference type="FunFam" id="1.20.120.350:FF:000001">
    <property type="entry name" value="Voltage-dependent L-type calcium channel subunit alpha"/>
    <property type="match status" value="1"/>
</dbReference>
<evidence type="ECO:0000256" key="3">
    <source>
        <dbReference type="ARBA" id="ARBA00022568"/>
    </source>
</evidence>
<dbReference type="InterPro" id="IPR050599">
    <property type="entry name" value="VDCC_alpha-1_subunit"/>
</dbReference>
<keyword evidence="9 17" id="KW-0851">Voltage-gated channel</keyword>
<sequence>MYGLTTKLKAQKEAEAATRSSHCCSPCCPCNAAKKISALKLPGLQLSKNRTLFLFSEDNFLRKYAKMIIEWGYPFTRTQHFSWNILYYIILYNILYYFKEKLPNNDKTHLSIQLELTERYFIAIFCTEATLKIIALGFICQKGSYLRSPWNIMDFVVVVTGLVTMFFSEESSSTGFDLRTLRAVVLSSILKAMAPLANIALLVLFAIVIFAIIGLEVYNGPQFHQACKFIGTDEFDFSEGESPCSTNPNPSKGYTCTANVSTCENGWSGPNDGITTFDNILFAMITVFQCITMEGWTDIMYWTDDAFGPMFNIIYFIVLIVLGSFFMLNLVLGVLSGEFAKERERIEKRRSFLKLKQRQDVERQLHGYIEWIRKAEEIILKEEHTTEETVKKILRSRLKATKKAKKAAAAGFELPPSLLEDDQQVLINELASLPASTTKKKSNQCAKSWRITVRKMVKSQAFFWFVVILVLLNTICVAVEHYGQPHWLTEFLRIAEVAFLCLFISEMLIKMWGLGLDRYFHSSFNKFDCLVIAGSVFELIYTSWSPQSFGLSVLRALRLLRIFKVTKYWSSLSNLVISLMNSIRAIASLLFLLFLFIVIFALLGMQLFGGEFNFPDGRPKQHFDTSHMAMMTVFQILTGEDWNEVMYDAIRAKGGVGKGGMFYSIYFILLVVFGNYTLLNVFLAIAVDNLANAQELSEAEANAAEEEARKKEVLKSLHSEANSPSAIKAPDIVISSTPPAATSATAAVSNGTGPAAKSTADTKVAVAKKDKGDKYFSVILFMIV</sequence>
<evidence type="ECO:0000256" key="15">
    <source>
        <dbReference type="PIRSR" id="PIRSR602077-1"/>
    </source>
</evidence>
<feature type="transmembrane region" description="Helical" evidence="19">
    <location>
        <begin position="81"/>
        <end position="98"/>
    </location>
</feature>
<evidence type="ECO:0000256" key="10">
    <source>
        <dbReference type="ARBA" id="ARBA00022989"/>
    </source>
</evidence>
<keyword evidence="8 15" id="KW-0106">Calcium</keyword>
<evidence type="ECO:0000256" key="19">
    <source>
        <dbReference type="SAM" id="Phobius"/>
    </source>
</evidence>
<dbReference type="GO" id="GO:0007268">
    <property type="term" value="P:chemical synaptic transmission"/>
    <property type="evidence" value="ECO:0007669"/>
    <property type="project" value="TreeGrafter"/>
</dbReference>
<dbReference type="GO" id="GO:0008331">
    <property type="term" value="F:high voltage-gated calcium channel activity"/>
    <property type="evidence" value="ECO:0007669"/>
    <property type="project" value="TreeGrafter"/>
</dbReference>
<keyword evidence="18" id="KW-0175">Coiled coil</keyword>
<dbReference type="GO" id="GO:0045202">
    <property type="term" value="C:synapse"/>
    <property type="evidence" value="ECO:0007669"/>
    <property type="project" value="GOC"/>
</dbReference>
<keyword evidence="5 19" id="KW-0812">Transmembrane</keyword>
<evidence type="ECO:0000256" key="9">
    <source>
        <dbReference type="ARBA" id="ARBA00022882"/>
    </source>
</evidence>
<dbReference type="GO" id="GO:0005891">
    <property type="term" value="C:voltage-gated calcium channel complex"/>
    <property type="evidence" value="ECO:0007669"/>
    <property type="project" value="InterPro"/>
</dbReference>
<gene>
    <name evidence="21" type="ORF">EB796_001688</name>
</gene>
<evidence type="ECO:0000256" key="7">
    <source>
        <dbReference type="ARBA" id="ARBA00022737"/>
    </source>
</evidence>
<dbReference type="PANTHER" id="PTHR45628:SF7">
    <property type="entry name" value="VOLTAGE-DEPENDENT CALCIUM CHANNEL TYPE A SUBUNIT ALPHA-1"/>
    <property type="match status" value="1"/>
</dbReference>
<evidence type="ECO:0000256" key="1">
    <source>
        <dbReference type="ARBA" id="ARBA00004141"/>
    </source>
</evidence>
<evidence type="ECO:0000256" key="11">
    <source>
        <dbReference type="ARBA" id="ARBA00023065"/>
    </source>
</evidence>
<dbReference type="PRINTS" id="PR00167">
    <property type="entry name" value="CACHANNEL"/>
</dbReference>
<keyword evidence="10 19" id="KW-1133">Transmembrane helix</keyword>
<proteinExistence type="inferred from homology"/>
<dbReference type="FunFam" id="1.10.287.70:FF:000007">
    <property type="entry name" value="Voltage-dependent L-type calcium channel subunit alpha"/>
    <property type="match status" value="1"/>
</dbReference>
<dbReference type="GO" id="GO:0046872">
    <property type="term" value="F:metal ion binding"/>
    <property type="evidence" value="ECO:0007669"/>
    <property type="project" value="UniProtKB-KW"/>
</dbReference>
<keyword evidence="4 17" id="KW-0107">Calcium channel</keyword>
<reference evidence="21" key="1">
    <citation type="submission" date="2020-06" db="EMBL/GenBank/DDBJ databases">
        <title>Draft genome of Bugula neritina, a colonial animal packing powerful symbionts and potential medicines.</title>
        <authorList>
            <person name="Rayko M."/>
        </authorList>
    </citation>
    <scope>NUCLEOTIDE SEQUENCE [LARGE SCALE GENOMIC DNA]</scope>
    <source>
        <strain evidence="21">Kwan_BN1</strain>
    </source>
</reference>
<feature type="transmembrane region" description="Helical" evidence="19">
    <location>
        <begin position="663"/>
        <end position="687"/>
    </location>
</feature>
<evidence type="ECO:0000256" key="18">
    <source>
        <dbReference type="SAM" id="Coils"/>
    </source>
</evidence>
<feature type="domain" description="Ion transport" evidence="20">
    <location>
        <begin position="85"/>
        <end position="345"/>
    </location>
</feature>
<dbReference type="GO" id="GO:0098703">
    <property type="term" value="P:calcium ion import across plasma membrane"/>
    <property type="evidence" value="ECO:0007669"/>
    <property type="project" value="TreeGrafter"/>
</dbReference>
<dbReference type="Gene3D" id="1.10.287.70">
    <property type="match status" value="2"/>
</dbReference>
<accession>A0A7J7KP93</accession>
<evidence type="ECO:0000256" key="14">
    <source>
        <dbReference type="ARBA" id="ARBA00023303"/>
    </source>
</evidence>
<feature type="transmembrane region" description="Helical" evidence="19">
    <location>
        <begin position="119"/>
        <end position="138"/>
    </location>
</feature>
<organism evidence="21 22">
    <name type="scientific">Bugula neritina</name>
    <name type="common">Brown bryozoan</name>
    <name type="synonym">Sertularia neritina</name>
    <dbReference type="NCBI Taxonomy" id="10212"/>
    <lineage>
        <taxon>Eukaryota</taxon>
        <taxon>Metazoa</taxon>
        <taxon>Spiralia</taxon>
        <taxon>Lophotrochozoa</taxon>
        <taxon>Bryozoa</taxon>
        <taxon>Gymnolaemata</taxon>
        <taxon>Cheilostomatida</taxon>
        <taxon>Flustrina</taxon>
        <taxon>Buguloidea</taxon>
        <taxon>Bugulidae</taxon>
        <taxon>Bugula</taxon>
    </lineage>
</organism>
<feature type="transmembrane region" description="Helical" evidence="19">
    <location>
        <begin position="494"/>
        <end position="515"/>
    </location>
</feature>
<dbReference type="SUPFAM" id="SSF81324">
    <property type="entry name" value="Voltage-gated potassium channels"/>
    <property type="match status" value="2"/>
</dbReference>
<evidence type="ECO:0000256" key="4">
    <source>
        <dbReference type="ARBA" id="ARBA00022673"/>
    </source>
</evidence>
<dbReference type="InterPro" id="IPR005821">
    <property type="entry name" value="Ion_trans_dom"/>
</dbReference>
<dbReference type="Gene3D" id="1.20.120.350">
    <property type="entry name" value="Voltage-gated potassium channels. Chain C"/>
    <property type="match status" value="2"/>
</dbReference>
<keyword evidence="3 17" id="KW-0109">Calcium transport</keyword>
<name>A0A7J7KP93_BUGNE</name>
<evidence type="ECO:0000313" key="21">
    <source>
        <dbReference type="EMBL" id="KAF6040001.1"/>
    </source>
</evidence>
<keyword evidence="13 16" id="KW-0325">Glycoprotein</keyword>
<feature type="binding site" evidence="15">
    <location>
        <position position="294"/>
    </location>
    <ligand>
        <name>Ca(2+)</name>
        <dbReference type="ChEBI" id="CHEBI:29108"/>
    </ligand>
</feature>
<dbReference type="Pfam" id="PF00520">
    <property type="entry name" value="Ion_trans"/>
    <property type="match status" value="2"/>
</dbReference>
<dbReference type="OrthoDB" id="416585at2759"/>
<dbReference type="EMBL" id="VXIV02000188">
    <property type="protein sequence ID" value="KAF6040001.1"/>
    <property type="molecule type" value="Genomic_DNA"/>
</dbReference>
<feature type="transmembrane region" description="Helical" evidence="19">
    <location>
        <begin position="461"/>
        <end position="482"/>
    </location>
</feature>
<evidence type="ECO:0000256" key="5">
    <source>
        <dbReference type="ARBA" id="ARBA00022692"/>
    </source>
</evidence>
<evidence type="ECO:0000256" key="12">
    <source>
        <dbReference type="ARBA" id="ARBA00023136"/>
    </source>
</evidence>
<evidence type="ECO:0000259" key="20">
    <source>
        <dbReference type="Pfam" id="PF00520"/>
    </source>
</evidence>
<evidence type="ECO:0000256" key="6">
    <source>
        <dbReference type="ARBA" id="ARBA00022723"/>
    </source>
</evidence>
<feature type="transmembrane region" description="Helical" evidence="19">
    <location>
        <begin position="313"/>
        <end position="340"/>
    </location>
</feature>
<feature type="coiled-coil region" evidence="18">
    <location>
        <begin position="687"/>
        <end position="716"/>
    </location>
</feature>
<comment type="similarity">
    <text evidence="17">Belongs to the calcium channel alpha-1 subunit (TC 1.A.1.11) family.</text>
</comment>
<feature type="transmembrane region" description="Helical" evidence="19">
    <location>
        <begin position="150"/>
        <end position="168"/>
    </location>
</feature>
<dbReference type="AlphaFoldDB" id="A0A7J7KP93"/>
<keyword evidence="7" id="KW-0677">Repeat</keyword>
<feature type="transmembrane region" description="Helical" evidence="19">
    <location>
        <begin position="189"/>
        <end position="213"/>
    </location>
</feature>
<evidence type="ECO:0000256" key="13">
    <source>
        <dbReference type="ARBA" id="ARBA00023180"/>
    </source>
</evidence>
<dbReference type="PANTHER" id="PTHR45628">
    <property type="entry name" value="VOLTAGE-DEPENDENT CALCIUM CHANNEL TYPE A SUBUNIT ALPHA-1"/>
    <property type="match status" value="1"/>
</dbReference>
<evidence type="ECO:0000256" key="16">
    <source>
        <dbReference type="PIRSR" id="PIRSR602077-3"/>
    </source>
</evidence>
<feature type="transmembrane region" description="Helical" evidence="19">
    <location>
        <begin position="589"/>
        <end position="609"/>
    </location>
</feature>
<dbReference type="InterPro" id="IPR002077">
    <property type="entry name" value="VDCCAlpha1"/>
</dbReference>
<dbReference type="FunFam" id="1.10.287.70:FF:000059">
    <property type="entry name" value="Voltage-dependent N-type calcium channel subunit alpha"/>
    <property type="match status" value="1"/>
</dbReference>
<feature type="domain" description="Ion transport" evidence="20">
    <location>
        <begin position="460"/>
        <end position="696"/>
    </location>
</feature>
<dbReference type="Gene3D" id="6.10.250.2500">
    <property type="match status" value="1"/>
</dbReference>
<evidence type="ECO:0000256" key="8">
    <source>
        <dbReference type="ARBA" id="ARBA00022837"/>
    </source>
</evidence>
<feature type="glycosylation site" description="N-linked (GlcNAc...) asparagine" evidence="16">
    <location>
        <position position="259"/>
    </location>
</feature>
<evidence type="ECO:0000256" key="17">
    <source>
        <dbReference type="RuleBase" id="RU003808"/>
    </source>
</evidence>
<comment type="subcellular location">
    <subcellularLocation>
        <location evidence="1 17">Membrane</location>
        <topology evidence="1 17">Multi-pass membrane protein</topology>
    </subcellularLocation>
</comment>
<dbReference type="InterPro" id="IPR027359">
    <property type="entry name" value="Volt_channel_dom_sf"/>
</dbReference>
<evidence type="ECO:0000256" key="2">
    <source>
        <dbReference type="ARBA" id="ARBA00022448"/>
    </source>
</evidence>
<feature type="binding site" evidence="15">
    <location>
        <position position="640"/>
    </location>
    <ligand>
        <name>Ca(2+)</name>
        <dbReference type="ChEBI" id="CHEBI:29108"/>
    </ligand>
</feature>
<dbReference type="Proteomes" id="UP000593567">
    <property type="component" value="Unassembled WGS sequence"/>
</dbReference>
<keyword evidence="14" id="KW-0407">Ion channel</keyword>
<keyword evidence="6 15" id="KW-0479">Metal-binding</keyword>